<dbReference type="Gene3D" id="3.60.15.10">
    <property type="entry name" value="Ribonuclease Z/Hydroxyacylglutathione hydrolase-like"/>
    <property type="match status" value="1"/>
</dbReference>
<name>A0A0W8E2N6_9ZZZZ</name>
<dbReference type="AlphaFoldDB" id="A0A0W8E2N6"/>
<gene>
    <name evidence="2" type="ORF">ASZ90_019696</name>
</gene>
<evidence type="ECO:0000313" key="2">
    <source>
        <dbReference type="EMBL" id="KUG02920.1"/>
    </source>
</evidence>
<sequence>MRDIERGYLNGNHFVYRDKKPVLIDSAFILDFLDTERLISSLGVNLSRIDLIVCTHTHCDHIGGNGIIQDRSGCKIALHNTGKYFIDTRMTGRHGGGIMIRRPGFLTTQYLWKMEII</sequence>
<comment type="caution">
    <text evidence="2">The sequence shown here is derived from an EMBL/GenBank/DDBJ whole genome shotgun (WGS) entry which is preliminary data.</text>
</comment>
<evidence type="ECO:0000259" key="1">
    <source>
        <dbReference type="Pfam" id="PF00753"/>
    </source>
</evidence>
<dbReference type="CDD" id="cd06262">
    <property type="entry name" value="metallo-hydrolase-like_MBL-fold"/>
    <property type="match status" value="1"/>
</dbReference>
<dbReference type="InterPro" id="IPR001279">
    <property type="entry name" value="Metallo-B-lactamas"/>
</dbReference>
<feature type="domain" description="Metallo-beta-lactamase" evidence="1">
    <location>
        <begin position="14"/>
        <end position="87"/>
    </location>
</feature>
<proteinExistence type="predicted"/>
<organism evidence="2">
    <name type="scientific">hydrocarbon metagenome</name>
    <dbReference type="NCBI Taxonomy" id="938273"/>
    <lineage>
        <taxon>unclassified sequences</taxon>
        <taxon>metagenomes</taxon>
        <taxon>ecological metagenomes</taxon>
    </lineage>
</organism>
<accession>A0A0W8E2N6</accession>
<dbReference type="InterPro" id="IPR036866">
    <property type="entry name" value="RibonucZ/Hydroxyglut_hydro"/>
</dbReference>
<dbReference type="EMBL" id="LNQE01001901">
    <property type="protein sequence ID" value="KUG02920.1"/>
    <property type="molecule type" value="Genomic_DNA"/>
</dbReference>
<dbReference type="SUPFAM" id="SSF56281">
    <property type="entry name" value="Metallo-hydrolase/oxidoreductase"/>
    <property type="match status" value="1"/>
</dbReference>
<reference evidence="2" key="1">
    <citation type="journal article" date="2015" name="Proc. Natl. Acad. Sci. U.S.A.">
        <title>Networks of energetic and metabolic interactions define dynamics in microbial communities.</title>
        <authorList>
            <person name="Embree M."/>
            <person name="Liu J.K."/>
            <person name="Al-Bassam M.M."/>
            <person name="Zengler K."/>
        </authorList>
    </citation>
    <scope>NUCLEOTIDE SEQUENCE</scope>
</reference>
<protein>
    <submittedName>
        <fullName evidence="2">Beta-lactamase-like</fullName>
    </submittedName>
</protein>
<dbReference type="Pfam" id="PF00753">
    <property type="entry name" value="Lactamase_B"/>
    <property type="match status" value="1"/>
</dbReference>